<keyword evidence="7" id="KW-0915">Sodium</keyword>
<feature type="transmembrane region" description="Helical" evidence="8">
    <location>
        <begin position="235"/>
        <end position="260"/>
    </location>
</feature>
<dbReference type="PANTHER" id="PTHR35806:SF1">
    <property type="entry name" value="OXALOACETATE DECARBOXYLASE BETA CHAIN 2"/>
    <property type="match status" value="1"/>
</dbReference>
<dbReference type="NCBIfam" id="TIGR03136">
    <property type="entry name" value="malonate_biotin"/>
    <property type="match status" value="1"/>
</dbReference>
<keyword evidence="7" id="KW-0406">Ion transport</keyword>
<evidence type="ECO:0000256" key="6">
    <source>
        <dbReference type="ARBA" id="ARBA00023136"/>
    </source>
</evidence>
<dbReference type="GO" id="GO:0005886">
    <property type="term" value="C:plasma membrane"/>
    <property type="evidence" value="ECO:0007669"/>
    <property type="project" value="UniProtKB-SubCell"/>
</dbReference>
<keyword evidence="9" id="KW-0456">Lyase</keyword>
<evidence type="ECO:0000256" key="1">
    <source>
        <dbReference type="ARBA" id="ARBA00004651"/>
    </source>
</evidence>
<keyword evidence="6 7" id="KW-0472">Membrane</keyword>
<feature type="transmembrane region" description="Helical" evidence="8">
    <location>
        <begin position="186"/>
        <end position="208"/>
    </location>
</feature>
<feature type="transmembrane region" description="Helical" evidence="8">
    <location>
        <begin position="99"/>
        <end position="119"/>
    </location>
</feature>
<organism evidence="9 10">
    <name type="scientific">Pelosinus fermentans JBW45</name>
    <dbReference type="NCBI Taxonomy" id="1192197"/>
    <lineage>
        <taxon>Bacteria</taxon>
        <taxon>Bacillati</taxon>
        <taxon>Bacillota</taxon>
        <taxon>Negativicutes</taxon>
        <taxon>Selenomonadales</taxon>
        <taxon>Sporomusaceae</taxon>
        <taxon>Pelosinus</taxon>
    </lineage>
</organism>
<comment type="function">
    <text evidence="7">Beta subunit of the biotin-dependent malonate decarboxylase multienzyme complex (EC 7.2.4.4). Acts as an integral membrane-bound carboxybiotin protein decarboxylase by releasing the carboxyl group of the carboxylated biotin carrier MADF. The free energy of the decarboxylation reaction is used to pump Na(+) out of the cell.</text>
</comment>
<dbReference type="AlphaFoldDB" id="I8TYD9"/>
<dbReference type="GO" id="GO:0006814">
    <property type="term" value="P:sodium ion transport"/>
    <property type="evidence" value="ECO:0007669"/>
    <property type="project" value="UniProtKB-UniRule"/>
</dbReference>
<dbReference type="OrthoDB" id="9783838at2"/>
<feature type="transmembrane region" description="Helical" evidence="8">
    <location>
        <begin position="48"/>
        <end position="69"/>
    </location>
</feature>
<dbReference type="PIRSF" id="PIRSF015658">
    <property type="entry name" value="MmdB_OadB"/>
    <property type="match status" value="1"/>
</dbReference>
<evidence type="ECO:0000256" key="8">
    <source>
        <dbReference type="SAM" id="Phobius"/>
    </source>
</evidence>
<dbReference type="RefSeq" id="WP_007956767.1">
    <property type="nucleotide sequence ID" value="NZ_CP010978.1"/>
</dbReference>
<dbReference type="HOGENOM" id="CLU_036168_0_0_9"/>
<comment type="catalytic activity">
    <reaction evidence="7">
        <text>N(6)-carboxybiotinyl-L-lysyl-[protein] + n Na(+)(in) + H(+) = N(6)-biotinyl-L-lysyl-[protein] + n Na(+)(out) + CO2</text>
        <dbReference type="Rhea" id="RHEA:43336"/>
        <dbReference type="Rhea" id="RHEA-COMP:10505"/>
        <dbReference type="Rhea" id="RHEA-COMP:10506"/>
        <dbReference type="ChEBI" id="CHEBI:15378"/>
        <dbReference type="ChEBI" id="CHEBI:16526"/>
        <dbReference type="ChEBI" id="CHEBI:29101"/>
        <dbReference type="ChEBI" id="CHEBI:83144"/>
        <dbReference type="ChEBI" id="CHEBI:83145"/>
        <dbReference type="EC" id="7.2.4.1"/>
    </reaction>
</comment>
<dbReference type="KEGG" id="pft:JBW_01387"/>
<keyword evidence="3 8" id="KW-0812">Transmembrane</keyword>
<feature type="transmembrane region" description="Helical" evidence="8">
    <location>
        <begin position="309"/>
        <end position="333"/>
    </location>
</feature>
<evidence type="ECO:0000256" key="7">
    <source>
        <dbReference type="PIRNR" id="PIRNR015658"/>
    </source>
</evidence>
<evidence type="ECO:0000256" key="5">
    <source>
        <dbReference type="ARBA" id="ARBA00022989"/>
    </source>
</evidence>
<dbReference type="NCBIfam" id="TIGR01109">
    <property type="entry name" value="Na_pump_decarbB"/>
    <property type="match status" value="1"/>
</dbReference>
<keyword evidence="7" id="KW-0813">Transport</keyword>
<keyword evidence="5 8" id="KW-1133">Transmembrane helix</keyword>
<keyword evidence="4" id="KW-1278">Translocase</keyword>
<dbReference type="GO" id="GO:0015451">
    <property type="term" value="F:decarboxylation-driven active transmembrane transporter activity"/>
    <property type="evidence" value="ECO:0007669"/>
    <property type="project" value="UniProtKB-EC"/>
</dbReference>
<dbReference type="GO" id="GO:0016829">
    <property type="term" value="F:lyase activity"/>
    <property type="evidence" value="ECO:0007669"/>
    <property type="project" value="UniProtKB-KW"/>
</dbReference>
<evidence type="ECO:0000256" key="3">
    <source>
        <dbReference type="ARBA" id="ARBA00022692"/>
    </source>
</evidence>
<reference evidence="9 10" key="1">
    <citation type="journal article" date="2015" name="Genome Announc.">
        <title>Complete Genome Sequence of Pelosinus fermentans JBW45, a Member of a Remarkably Competitive Group of Negativicutes in the Firmicutes Phylum.</title>
        <authorList>
            <person name="De Leon K.B."/>
            <person name="Utturkar S.M."/>
            <person name="Camilleri L.B."/>
            <person name="Elias D.A."/>
            <person name="Arkin A.P."/>
            <person name="Fields M.W."/>
            <person name="Brown S.D."/>
            <person name="Wall J.D."/>
        </authorList>
    </citation>
    <scope>NUCLEOTIDE SEQUENCE [LARGE SCALE GENOMIC DNA]</scope>
    <source>
        <strain evidence="9 10">JBW45</strain>
    </source>
</reference>
<name>I8TYD9_9FIRM</name>
<dbReference type="EC" id="7.2.4.1" evidence="7"/>
<proteinExistence type="predicted"/>
<sequence length="401" mass="42993">MLETVIQLFPGIGSLFVQDTTIAFARVFLILFGFALAYFGFTRTLEPLIMVPMGIGMIAINSGVLFLQAGNIGTIFLDPLVEQPDVLVNIMQVNFLQPIYNFMFSNGLIACLVFFGIGSMSEIGFILARPWSCMTVAIFAEMGTFVTLVIGAKMGLPIGEAAAVATIGGADGPMVLFTSLMLAPKLFVPISIIAYLYLSLTYAGYPYIIRLLVPQKYRAMDVEVEIPQVSKKAKFIFTISICALLCLLLPVAAPLIMSFFLGVAIKEAEINPYQELLENTLLYASTLFLGLLLGTLCEAQTLLNPKVAILLVLGITALAISAVGGLLGGWLVYFVTKNYNPVLGIAGVSCVPTTAKLAQYAVEEENPFAMVLPLAMGANICGVIVSAIATGVFVSTLFLVK</sequence>
<feature type="transmembrane region" description="Helical" evidence="8">
    <location>
        <begin position="20"/>
        <end position="41"/>
    </location>
</feature>
<keyword evidence="2 7" id="KW-1003">Cell membrane</keyword>
<dbReference type="InterPro" id="IPR005661">
    <property type="entry name" value="OadB_MmdB"/>
</dbReference>
<feature type="transmembrane region" description="Helical" evidence="8">
    <location>
        <begin position="376"/>
        <end position="400"/>
    </location>
</feature>
<gene>
    <name evidence="9" type="ORF">JBW_01387</name>
</gene>
<keyword evidence="7" id="KW-0739">Sodium transport</keyword>
<dbReference type="EMBL" id="CP010978">
    <property type="protein sequence ID" value="AJQ26739.1"/>
    <property type="molecule type" value="Genomic_DNA"/>
</dbReference>
<evidence type="ECO:0000256" key="4">
    <source>
        <dbReference type="ARBA" id="ARBA00022967"/>
    </source>
</evidence>
<feature type="transmembrane region" description="Helical" evidence="8">
    <location>
        <begin position="280"/>
        <end position="297"/>
    </location>
</feature>
<accession>I8TYD9</accession>
<reference evidence="10" key="2">
    <citation type="submission" date="2015-02" db="EMBL/GenBank/DDBJ databases">
        <title>Complete Genome Sequence of Pelosinus fermentans JBW45.</title>
        <authorList>
            <person name="De Leon K.B."/>
            <person name="Utturkar S.M."/>
            <person name="Camilleri L.B."/>
            <person name="Arkin A.P."/>
            <person name="Fields M.W."/>
            <person name="Brown S.D."/>
            <person name="Wall J.D."/>
        </authorList>
    </citation>
    <scope>NUCLEOTIDE SEQUENCE [LARGE SCALE GENOMIC DNA]</scope>
    <source>
        <strain evidence="10">JBW45</strain>
    </source>
</reference>
<protein>
    <recommendedName>
        <fullName evidence="7">Carboxybiotin decarboxylase</fullName>
        <ecNumber evidence="7">7.2.4.1</ecNumber>
    </recommendedName>
</protein>
<evidence type="ECO:0000313" key="9">
    <source>
        <dbReference type="EMBL" id="AJQ26739.1"/>
    </source>
</evidence>
<dbReference type="PANTHER" id="PTHR35806">
    <property type="entry name" value="OXALOACETATE DECARBOXYLASE BETA CHAIN 2"/>
    <property type="match status" value="1"/>
</dbReference>
<dbReference type="InterPro" id="IPR017558">
    <property type="entry name" value="Malonate_biotin"/>
</dbReference>
<comment type="subcellular location">
    <subcellularLocation>
        <location evidence="1">Cell membrane</location>
        <topology evidence="1">Multi-pass membrane protein</topology>
    </subcellularLocation>
</comment>
<evidence type="ECO:0000313" key="10">
    <source>
        <dbReference type="Proteomes" id="UP000005361"/>
    </source>
</evidence>
<dbReference type="Proteomes" id="UP000005361">
    <property type="component" value="Chromosome"/>
</dbReference>
<dbReference type="STRING" id="1192197.JBW_01387"/>
<evidence type="ECO:0000256" key="2">
    <source>
        <dbReference type="ARBA" id="ARBA00022475"/>
    </source>
</evidence>
<dbReference type="Pfam" id="PF03977">
    <property type="entry name" value="OAD_beta"/>
    <property type="match status" value="1"/>
</dbReference>